<feature type="domain" description="TonB-dependent receptor plug" evidence="9">
    <location>
        <begin position="79"/>
        <end position="203"/>
    </location>
</feature>
<feature type="signal peptide" evidence="8">
    <location>
        <begin position="1"/>
        <end position="23"/>
    </location>
</feature>
<keyword evidence="2 7" id="KW-0813">Transport</keyword>
<dbReference type="Gene3D" id="2.170.130.10">
    <property type="entry name" value="TonB-dependent receptor, plug domain"/>
    <property type="match status" value="1"/>
</dbReference>
<keyword evidence="5 7" id="KW-0472">Membrane</keyword>
<accession>A0ABU8NJ12</accession>
<evidence type="ECO:0000313" key="11">
    <source>
        <dbReference type="Proteomes" id="UP001378956"/>
    </source>
</evidence>
<gene>
    <name evidence="10" type="ORF">WAE58_02355</name>
</gene>
<reference evidence="10 11" key="1">
    <citation type="submission" date="2024-03" db="EMBL/GenBank/DDBJ databases">
        <title>Sequence of Lycoming College Course Isolates.</title>
        <authorList>
            <person name="Plotts O."/>
            <person name="Newman J."/>
        </authorList>
    </citation>
    <scope>NUCLEOTIDE SEQUENCE [LARGE SCALE GENOMIC DNA]</scope>
    <source>
        <strain evidence="10 11">CJB-3</strain>
    </source>
</reference>
<feature type="chain" id="PRO_5045215678" evidence="8">
    <location>
        <begin position="24"/>
        <end position="1001"/>
    </location>
</feature>
<organism evidence="10 11">
    <name type="scientific">Pedobacter panaciterrae</name>
    <dbReference type="NCBI Taxonomy" id="363849"/>
    <lineage>
        <taxon>Bacteria</taxon>
        <taxon>Pseudomonadati</taxon>
        <taxon>Bacteroidota</taxon>
        <taxon>Sphingobacteriia</taxon>
        <taxon>Sphingobacteriales</taxon>
        <taxon>Sphingobacteriaceae</taxon>
        <taxon>Pedobacter</taxon>
    </lineage>
</organism>
<dbReference type="EMBL" id="JBBEUB010000001">
    <property type="protein sequence ID" value="MEJ2901248.1"/>
    <property type="molecule type" value="Genomic_DNA"/>
</dbReference>
<evidence type="ECO:0000256" key="5">
    <source>
        <dbReference type="ARBA" id="ARBA00023136"/>
    </source>
</evidence>
<name>A0ABU8NJ12_9SPHI</name>
<comment type="subcellular location">
    <subcellularLocation>
        <location evidence="1 7">Cell outer membrane</location>
        <topology evidence="1 7">Multi-pass membrane protein</topology>
    </subcellularLocation>
</comment>
<dbReference type="InterPro" id="IPR023996">
    <property type="entry name" value="TonB-dep_OMP_SusC/RagA"/>
</dbReference>
<evidence type="ECO:0000256" key="2">
    <source>
        <dbReference type="ARBA" id="ARBA00022448"/>
    </source>
</evidence>
<dbReference type="PROSITE" id="PS52016">
    <property type="entry name" value="TONB_DEPENDENT_REC_3"/>
    <property type="match status" value="1"/>
</dbReference>
<sequence length="1001" mass="112632">MRFIANITFLGLLCSSTCSFGNAARSACVSDISSFKMSFQQQTDSAEEDSAKLKVDTTRFQPKSKRTVFSALESKGNDIDPKKLAIFPAITLQQYLKGEAAGLYVQESSGEPGTVQNMFIRGTSQPLVSPREQFATQPLVVLDGIPLVGEHPFAYDIQQFKFDRIGPATNTLANINMDNIESVQILKDLGATSVYGPKGVNGVILLTSKRNSTIRKINFESYIGLAQPSAVTTINGKFENDFRRQFYNKYTANGSYSDNDSYPLYLSDSLNNDFYGPSNWNDSYYGNALAYSVNAGISGGSDRANFRFGVGTTTSGGVADNTGADRYNTRFQINMRPTEWMAFTAIINANRVDRQRNKNVRDRLSQVNYIPDLSSPIAPNKLKYGEYLDQFDKGFDDNRSNIVEGLVSLGIDLGRFKFNSTFGLDHNEGYRDIFYPRTLLQTTNYASNYYGYSRRVFFDNTATYDLKINDVHTFNFVVGSSFQYDTYKYNYAYAYKGANDFVKLNLLQSDPNRGDYLEPFVFRRELVWKFLDKTRNNQVSFTGKASYNYKEIYTFSAMLRADASSNQQPTNRWFYSPIFSGSWNMKKDFLGTNDFVSDLNLRASVGRMGRAELFDNYAQGPQYTAFIGFTGNLIAPGYNGFGTLTRPYNAGAIPYGLEWAYQDQLNVGVDVAFLKNRIRASVDVYTKEDKNQLLGVPGAAEYGYTTVIRNGMSIANTGIDAAISADILPSTKKVSWTSSLNLNFNKNKLKALPGGLSELIVGDRLLKVGESIDSYWLLKNEGIFNTDAEVPVGANGQKMSYNAITLKAGDPIWKDLNGDNTINNSDRTLTGHALPLVSGGFNNDFGYKNWTLSVNMYFNLGRDLINQEMANRFDFVNREGLNNINSVREVTYWEKRGDYSKYPLYNPWSSSAPYQANQDLFLEDASFLKLRTVSLGYDLTKLMKKKMPRLERFYVYGSVHNIFTLTKYTGQDPELVNYTGYDTGYGMQIPRTYMLGVKMDF</sequence>
<keyword evidence="4 7" id="KW-0812">Transmembrane</keyword>
<evidence type="ECO:0000256" key="7">
    <source>
        <dbReference type="PROSITE-ProRule" id="PRU01360"/>
    </source>
</evidence>
<protein>
    <submittedName>
        <fullName evidence="10">SusC/RagA family TonB-linked outer membrane protein</fullName>
    </submittedName>
</protein>
<keyword evidence="11" id="KW-1185">Reference proteome</keyword>
<dbReference type="SUPFAM" id="SSF56935">
    <property type="entry name" value="Porins"/>
    <property type="match status" value="1"/>
</dbReference>
<dbReference type="RefSeq" id="WP_337715099.1">
    <property type="nucleotide sequence ID" value="NZ_JBBEUB010000001.1"/>
</dbReference>
<dbReference type="Pfam" id="PF07715">
    <property type="entry name" value="Plug"/>
    <property type="match status" value="1"/>
</dbReference>
<keyword evidence="8" id="KW-0732">Signal</keyword>
<comment type="caution">
    <text evidence="10">The sequence shown here is derived from an EMBL/GenBank/DDBJ whole genome shotgun (WGS) entry which is preliminary data.</text>
</comment>
<evidence type="ECO:0000256" key="8">
    <source>
        <dbReference type="SAM" id="SignalP"/>
    </source>
</evidence>
<keyword evidence="3 7" id="KW-1134">Transmembrane beta strand</keyword>
<dbReference type="Gene3D" id="2.40.170.20">
    <property type="entry name" value="TonB-dependent receptor, beta-barrel domain"/>
    <property type="match status" value="1"/>
</dbReference>
<evidence type="ECO:0000256" key="4">
    <source>
        <dbReference type="ARBA" id="ARBA00022692"/>
    </source>
</evidence>
<evidence type="ECO:0000313" key="10">
    <source>
        <dbReference type="EMBL" id="MEJ2901248.1"/>
    </source>
</evidence>
<dbReference type="Proteomes" id="UP001378956">
    <property type="component" value="Unassembled WGS sequence"/>
</dbReference>
<proteinExistence type="inferred from homology"/>
<keyword evidence="6 7" id="KW-0998">Cell outer membrane</keyword>
<evidence type="ECO:0000259" key="9">
    <source>
        <dbReference type="Pfam" id="PF07715"/>
    </source>
</evidence>
<dbReference type="InterPro" id="IPR039426">
    <property type="entry name" value="TonB-dep_rcpt-like"/>
</dbReference>
<comment type="similarity">
    <text evidence="7">Belongs to the TonB-dependent receptor family.</text>
</comment>
<evidence type="ECO:0000256" key="3">
    <source>
        <dbReference type="ARBA" id="ARBA00022452"/>
    </source>
</evidence>
<dbReference type="InterPro" id="IPR037066">
    <property type="entry name" value="Plug_dom_sf"/>
</dbReference>
<dbReference type="InterPro" id="IPR036942">
    <property type="entry name" value="Beta-barrel_TonB_sf"/>
</dbReference>
<evidence type="ECO:0000256" key="1">
    <source>
        <dbReference type="ARBA" id="ARBA00004571"/>
    </source>
</evidence>
<dbReference type="NCBIfam" id="TIGR04056">
    <property type="entry name" value="OMP_RagA_SusC"/>
    <property type="match status" value="1"/>
</dbReference>
<evidence type="ECO:0000256" key="6">
    <source>
        <dbReference type="ARBA" id="ARBA00023237"/>
    </source>
</evidence>
<dbReference type="InterPro" id="IPR012910">
    <property type="entry name" value="Plug_dom"/>
</dbReference>